<protein>
    <recommendedName>
        <fullName evidence="3">Reverse transcriptase zinc-binding domain-containing protein</fullName>
    </recommendedName>
</protein>
<sequence>MRDAHKVGTWWENKPGYEQRGRCAICNQTESMEHILFECEAPEQSQVWKLTQKLWMRRKSS</sequence>
<evidence type="ECO:0000313" key="1">
    <source>
        <dbReference type="EMBL" id="KAK0501387.1"/>
    </source>
</evidence>
<gene>
    <name evidence="1" type="ORF">EDD18DRAFT_1066531</name>
</gene>
<evidence type="ECO:0008006" key="3">
    <source>
        <dbReference type="Google" id="ProtNLM"/>
    </source>
</evidence>
<proteinExistence type="predicted"/>
<evidence type="ECO:0000313" key="2">
    <source>
        <dbReference type="Proteomes" id="UP001175228"/>
    </source>
</evidence>
<reference evidence="1" key="1">
    <citation type="submission" date="2023-06" db="EMBL/GenBank/DDBJ databases">
        <authorList>
            <consortium name="Lawrence Berkeley National Laboratory"/>
            <person name="Ahrendt S."/>
            <person name="Sahu N."/>
            <person name="Indic B."/>
            <person name="Wong-Bajracharya J."/>
            <person name="Merenyi Z."/>
            <person name="Ke H.-M."/>
            <person name="Monk M."/>
            <person name="Kocsube S."/>
            <person name="Drula E."/>
            <person name="Lipzen A."/>
            <person name="Balint B."/>
            <person name="Henrissat B."/>
            <person name="Andreopoulos B."/>
            <person name="Martin F.M."/>
            <person name="Harder C.B."/>
            <person name="Rigling D."/>
            <person name="Ford K.L."/>
            <person name="Foster G.D."/>
            <person name="Pangilinan J."/>
            <person name="Papanicolaou A."/>
            <person name="Barry K."/>
            <person name="LaButti K."/>
            <person name="Viragh M."/>
            <person name="Koriabine M."/>
            <person name="Yan M."/>
            <person name="Riley R."/>
            <person name="Champramary S."/>
            <person name="Plett K.L."/>
            <person name="Tsai I.J."/>
            <person name="Slot J."/>
            <person name="Sipos G."/>
            <person name="Plett J."/>
            <person name="Nagy L.G."/>
            <person name="Grigoriev I.V."/>
        </authorList>
    </citation>
    <scope>NUCLEOTIDE SEQUENCE</scope>
    <source>
        <strain evidence="1">HWK02</strain>
    </source>
</reference>
<dbReference type="Proteomes" id="UP001175228">
    <property type="component" value="Unassembled WGS sequence"/>
</dbReference>
<dbReference type="EMBL" id="JAUEPU010000006">
    <property type="protein sequence ID" value="KAK0501387.1"/>
    <property type="molecule type" value="Genomic_DNA"/>
</dbReference>
<dbReference type="AlphaFoldDB" id="A0AA39USE5"/>
<organism evidence="1 2">
    <name type="scientific">Armillaria luteobubalina</name>
    <dbReference type="NCBI Taxonomy" id="153913"/>
    <lineage>
        <taxon>Eukaryota</taxon>
        <taxon>Fungi</taxon>
        <taxon>Dikarya</taxon>
        <taxon>Basidiomycota</taxon>
        <taxon>Agaricomycotina</taxon>
        <taxon>Agaricomycetes</taxon>
        <taxon>Agaricomycetidae</taxon>
        <taxon>Agaricales</taxon>
        <taxon>Marasmiineae</taxon>
        <taxon>Physalacriaceae</taxon>
        <taxon>Armillaria</taxon>
    </lineage>
</organism>
<comment type="caution">
    <text evidence="1">The sequence shown here is derived from an EMBL/GenBank/DDBJ whole genome shotgun (WGS) entry which is preliminary data.</text>
</comment>
<accession>A0AA39USE5</accession>
<keyword evidence="2" id="KW-1185">Reference proteome</keyword>
<name>A0AA39USE5_9AGAR</name>